<feature type="region of interest" description="Disordered" evidence="1">
    <location>
        <begin position="161"/>
        <end position="181"/>
    </location>
</feature>
<keyword evidence="2" id="KW-0472">Membrane</keyword>
<protein>
    <submittedName>
        <fullName evidence="3">Uncharacterized protein</fullName>
    </submittedName>
</protein>
<feature type="transmembrane region" description="Helical" evidence="2">
    <location>
        <begin position="209"/>
        <end position="229"/>
    </location>
</feature>
<dbReference type="AlphaFoldDB" id="A0A7X1V351"/>
<organism evidence="3 4">
    <name type="scientific">Streptococcus mitis</name>
    <dbReference type="NCBI Taxonomy" id="28037"/>
    <lineage>
        <taxon>Bacteria</taxon>
        <taxon>Bacillati</taxon>
        <taxon>Bacillota</taxon>
        <taxon>Bacilli</taxon>
        <taxon>Lactobacillales</taxon>
        <taxon>Streptococcaceae</taxon>
        <taxon>Streptococcus</taxon>
        <taxon>Streptococcus mitis group</taxon>
    </lineage>
</organism>
<gene>
    <name evidence="3" type="ORF">GEZ71_05210</name>
</gene>
<name>A0A7X1V351_STRMT</name>
<feature type="transmembrane region" description="Helical" evidence="2">
    <location>
        <begin position="6"/>
        <end position="26"/>
    </location>
</feature>
<keyword evidence="2" id="KW-0812">Transmembrane</keyword>
<reference evidence="3 4" key="1">
    <citation type="submission" date="2019-10" db="EMBL/GenBank/DDBJ databases">
        <title>Streptococcus mitis of the oral and urogenital tracts.</title>
        <authorList>
            <person name="Price T."/>
            <person name="Mores C.R."/>
            <person name="Putonti C."/>
            <person name="Wolfe A.J."/>
        </authorList>
    </citation>
    <scope>NUCLEOTIDE SEQUENCE [LARGE SCALE GENOMIC DNA]</scope>
    <source>
        <strain evidence="3 4">SM09</strain>
    </source>
</reference>
<comment type="caution">
    <text evidence="3">The sequence shown here is derived from an EMBL/GenBank/DDBJ whole genome shotgun (WGS) entry which is preliminary data.</text>
</comment>
<evidence type="ECO:0000313" key="3">
    <source>
        <dbReference type="EMBL" id="MQQ50457.1"/>
    </source>
</evidence>
<feature type="transmembrane region" description="Helical" evidence="2">
    <location>
        <begin position="103"/>
        <end position="126"/>
    </location>
</feature>
<dbReference type="Proteomes" id="UP000466247">
    <property type="component" value="Unassembled WGS sequence"/>
</dbReference>
<feature type="compositionally biased region" description="Polar residues" evidence="1">
    <location>
        <begin position="168"/>
        <end position="181"/>
    </location>
</feature>
<evidence type="ECO:0000256" key="1">
    <source>
        <dbReference type="SAM" id="MobiDB-lite"/>
    </source>
</evidence>
<sequence length="251" mass="29181">MLGIVFHIIWAIINILLYPYVFSYIFKVVSNIIPKGFFFSFMFKQIGAAYREEMDKGDIYLKHRIYYDYRGYPTSIEPVYDRAIDRALDAVSGMFAIQFGIRIVCVSVGIVLLIATWYFTIFYGWFFAIKYNRQHPIKKKSQNEPVKMPSIQNVNQISEVQGSELDSESTISSDNRNQEISSQKRKVSDLLTQERVEKAGNILEKMLSILIRISIGFFKVLGKVVFFTLKVTRGIFRGIEHSVEDSIRRMF</sequence>
<evidence type="ECO:0000256" key="2">
    <source>
        <dbReference type="SAM" id="Phobius"/>
    </source>
</evidence>
<dbReference type="EMBL" id="WIKC01000004">
    <property type="protein sequence ID" value="MQQ50457.1"/>
    <property type="molecule type" value="Genomic_DNA"/>
</dbReference>
<accession>A0A7X1V351</accession>
<evidence type="ECO:0000313" key="4">
    <source>
        <dbReference type="Proteomes" id="UP000466247"/>
    </source>
</evidence>
<keyword evidence="2" id="KW-1133">Transmembrane helix</keyword>
<proteinExistence type="predicted"/>